<dbReference type="EMBL" id="JAEVHL010000002">
    <property type="protein sequence ID" value="MBM0274141.1"/>
    <property type="molecule type" value="Genomic_DNA"/>
</dbReference>
<organism evidence="2 3">
    <name type="scientific">Micromonospora tarensis</name>
    <dbReference type="NCBI Taxonomy" id="2806100"/>
    <lineage>
        <taxon>Bacteria</taxon>
        <taxon>Bacillati</taxon>
        <taxon>Actinomycetota</taxon>
        <taxon>Actinomycetes</taxon>
        <taxon>Micromonosporales</taxon>
        <taxon>Micromonosporaceae</taxon>
        <taxon>Micromonospora</taxon>
    </lineage>
</organism>
<dbReference type="Proteomes" id="UP000622245">
    <property type="component" value="Unassembled WGS sequence"/>
</dbReference>
<dbReference type="Pfam" id="PF11350">
    <property type="entry name" value="DUF3152"/>
    <property type="match status" value="1"/>
</dbReference>
<accession>A0ABS1YA75</accession>
<protein>
    <submittedName>
        <fullName evidence="2">DUF3152 domain-containing protein</fullName>
    </submittedName>
</protein>
<keyword evidence="3" id="KW-1185">Reference proteome</keyword>
<evidence type="ECO:0000259" key="1">
    <source>
        <dbReference type="Pfam" id="PF11350"/>
    </source>
</evidence>
<dbReference type="InterPro" id="IPR022603">
    <property type="entry name" value="DUF3152"/>
</dbReference>
<gene>
    <name evidence="2" type="ORF">JM949_01010</name>
</gene>
<dbReference type="RefSeq" id="WP_203146571.1">
    <property type="nucleotide sequence ID" value="NZ_JAEVHL010000002.1"/>
</dbReference>
<evidence type="ECO:0000313" key="2">
    <source>
        <dbReference type="EMBL" id="MBM0274141.1"/>
    </source>
</evidence>
<proteinExistence type="predicted"/>
<name>A0ABS1YA75_9ACTN</name>
<evidence type="ECO:0000313" key="3">
    <source>
        <dbReference type="Proteomes" id="UP000622245"/>
    </source>
</evidence>
<reference evidence="2 3" key="1">
    <citation type="submission" date="2021-01" db="EMBL/GenBank/DDBJ databases">
        <title>Draft genome sequence of Micromonospora sp. strain STR1s_6.</title>
        <authorList>
            <person name="Karlyshev A."/>
            <person name="Jawad R."/>
        </authorList>
    </citation>
    <scope>NUCLEOTIDE SEQUENCE [LARGE SCALE GENOMIC DNA]</scope>
    <source>
        <strain evidence="2 3">STR1S-6</strain>
    </source>
</reference>
<dbReference type="SUPFAM" id="SSF55486">
    <property type="entry name" value="Metalloproteases ('zincins'), catalytic domain"/>
    <property type="match status" value="1"/>
</dbReference>
<comment type="caution">
    <text evidence="2">The sequence shown here is derived from an EMBL/GenBank/DDBJ whole genome shotgun (WGS) entry which is preliminary data.</text>
</comment>
<sequence>MRGVIGTGVAAAVLSAAATIVWVDVLQDQHAGTTAPAPVAVSSPTPVVWYAPPIVEVAKDVDVDQAEVAAFVERVVNDPRGWRTDLDRFTFRIVKPGYRGTYGFGQDVGRAFVGEDLAVMTADAWVRVGTTFGATGGTLNDQRTQVLLHEMGHLLGHYNHTECPGSGPAPVMRSNTYGLGNCDLNVWPNP</sequence>
<feature type="domain" description="DUF3152" evidence="1">
    <location>
        <begin position="56"/>
        <end position="184"/>
    </location>
</feature>